<evidence type="ECO:0000313" key="1">
    <source>
        <dbReference type="EMBL" id="KAI1698807.1"/>
    </source>
</evidence>
<keyword evidence="2" id="KW-1185">Reference proteome</keyword>
<reference evidence="1" key="1">
    <citation type="submission" date="2022-01" db="EMBL/GenBank/DDBJ databases">
        <title>Genome Sequence Resource for Two Populations of Ditylenchus destructor, the Migratory Endoparasitic Phytonematode.</title>
        <authorList>
            <person name="Zhang H."/>
            <person name="Lin R."/>
            <person name="Xie B."/>
        </authorList>
    </citation>
    <scope>NUCLEOTIDE SEQUENCE</scope>
    <source>
        <strain evidence="1">BazhouSP</strain>
    </source>
</reference>
<gene>
    <name evidence="1" type="ORF">DdX_17681</name>
</gene>
<sequence length="97" mass="11411">MTLAFRNQLSQTAIIVLSGDRRIHDDPLEEVLSGKDIIRNGNYGEIYTISNGRNRMRIEFVREPEKRDPRVRCYLRRSLYETHDIRVTVEASGHFFT</sequence>
<protein>
    <submittedName>
        <fullName evidence="1">Uncharacterized protein</fullName>
    </submittedName>
</protein>
<evidence type="ECO:0000313" key="2">
    <source>
        <dbReference type="Proteomes" id="UP001201812"/>
    </source>
</evidence>
<comment type="caution">
    <text evidence="1">The sequence shown here is derived from an EMBL/GenBank/DDBJ whole genome shotgun (WGS) entry which is preliminary data.</text>
</comment>
<dbReference type="AlphaFoldDB" id="A0AAD4MLZ8"/>
<dbReference type="Proteomes" id="UP001201812">
    <property type="component" value="Unassembled WGS sequence"/>
</dbReference>
<name>A0AAD4MLZ8_9BILA</name>
<dbReference type="EMBL" id="JAKKPZ010000203">
    <property type="protein sequence ID" value="KAI1698807.1"/>
    <property type="molecule type" value="Genomic_DNA"/>
</dbReference>
<proteinExistence type="predicted"/>
<organism evidence="1 2">
    <name type="scientific">Ditylenchus destructor</name>
    <dbReference type="NCBI Taxonomy" id="166010"/>
    <lineage>
        <taxon>Eukaryota</taxon>
        <taxon>Metazoa</taxon>
        <taxon>Ecdysozoa</taxon>
        <taxon>Nematoda</taxon>
        <taxon>Chromadorea</taxon>
        <taxon>Rhabditida</taxon>
        <taxon>Tylenchina</taxon>
        <taxon>Tylenchomorpha</taxon>
        <taxon>Sphaerularioidea</taxon>
        <taxon>Anguinidae</taxon>
        <taxon>Anguininae</taxon>
        <taxon>Ditylenchus</taxon>
    </lineage>
</organism>
<accession>A0AAD4MLZ8</accession>